<dbReference type="PROSITE" id="PS51186">
    <property type="entry name" value="GNAT"/>
    <property type="match status" value="1"/>
</dbReference>
<feature type="domain" description="N-acetyltransferase" evidence="3">
    <location>
        <begin position="4"/>
        <end position="170"/>
    </location>
</feature>
<dbReference type="InterPro" id="IPR050832">
    <property type="entry name" value="Bact_Acetyltransf"/>
</dbReference>
<sequence>MPDPLIRPLVESDAPALVHLLVETVASGGSVSFMHPLAKERALSFWKAALASAGRGERVILGALDGEALVGTVTLVLALPENQPHRAEIAKMMTATAHRGRGIARALLIEAERLARAQGRTMLVLDTASEEGAGGLYEKQGFVFCGEIPDFALKPHGGLTGTRLYYKRLPPG</sequence>
<name>A0ABS5RDX5_9HYPH</name>
<dbReference type="Pfam" id="PF00583">
    <property type="entry name" value="Acetyltransf_1"/>
    <property type="match status" value="1"/>
</dbReference>
<dbReference type="EMBL" id="JAHCQH010000020">
    <property type="protein sequence ID" value="MBS9478557.1"/>
    <property type="molecule type" value="Genomic_DNA"/>
</dbReference>
<keyword evidence="5" id="KW-1185">Reference proteome</keyword>
<evidence type="ECO:0000256" key="2">
    <source>
        <dbReference type="ARBA" id="ARBA00023315"/>
    </source>
</evidence>
<evidence type="ECO:0000313" key="5">
    <source>
        <dbReference type="Proteomes" id="UP001166585"/>
    </source>
</evidence>
<reference evidence="4" key="1">
    <citation type="submission" date="2021-05" db="EMBL/GenBank/DDBJ databases">
        <authorList>
            <person name="Sun Q."/>
            <person name="Inoue M."/>
        </authorList>
    </citation>
    <scope>NUCLEOTIDE SEQUENCE</scope>
    <source>
        <strain evidence="4">VKM B-3255</strain>
    </source>
</reference>
<dbReference type="PANTHER" id="PTHR43877">
    <property type="entry name" value="AMINOALKYLPHOSPHONATE N-ACETYLTRANSFERASE-RELATED-RELATED"/>
    <property type="match status" value="1"/>
</dbReference>
<evidence type="ECO:0000259" key="3">
    <source>
        <dbReference type="PROSITE" id="PS51186"/>
    </source>
</evidence>
<accession>A0ABS5RDX5</accession>
<dbReference type="SUPFAM" id="SSF55729">
    <property type="entry name" value="Acyl-CoA N-acyltransferases (Nat)"/>
    <property type="match status" value="1"/>
</dbReference>
<keyword evidence="1" id="KW-0808">Transferase</keyword>
<proteinExistence type="predicted"/>
<dbReference type="CDD" id="cd04301">
    <property type="entry name" value="NAT_SF"/>
    <property type="match status" value="1"/>
</dbReference>
<dbReference type="Proteomes" id="UP001166585">
    <property type="component" value="Unassembled WGS sequence"/>
</dbReference>
<dbReference type="RefSeq" id="WP_213756514.1">
    <property type="nucleotide sequence ID" value="NZ_JAHCQH010000020.1"/>
</dbReference>
<comment type="caution">
    <text evidence="4">The sequence shown here is derived from an EMBL/GenBank/DDBJ whole genome shotgun (WGS) entry which is preliminary data.</text>
</comment>
<organism evidence="4 5">
    <name type="scientific">Ancylobacter radicis</name>
    <dbReference type="NCBI Taxonomy" id="2836179"/>
    <lineage>
        <taxon>Bacteria</taxon>
        <taxon>Pseudomonadati</taxon>
        <taxon>Pseudomonadota</taxon>
        <taxon>Alphaproteobacteria</taxon>
        <taxon>Hyphomicrobiales</taxon>
        <taxon>Xanthobacteraceae</taxon>
        <taxon>Ancylobacter</taxon>
    </lineage>
</organism>
<gene>
    <name evidence="4" type="ORF">KIP89_15695</name>
</gene>
<dbReference type="Gene3D" id="3.40.630.30">
    <property type="match status" value="1"/>
</dbReference>
<protein>
    <submittedName>
        <fullName evidence="4">GNAT family N-acetyltransferase</fullName>
    </submittedName>
</protein>
<evidence type="ECO:0000313" key="4">
    <source>
        <dbReference type="EMBL" id="MBS9478557.1"/>
    </source>
</evidence>
<evidence type="ECO:0000256" key="1">
    <source>
        <dbReference type="ARBA" id="ARBA00022679"/>
    </source>
</evidence>
<dbReference type="PANTHER" id="PTHR43877:SF2">
    <property type="entry name" value="AMINOALKYLPHOSPHONATE N-ACETYLTRANSFERASE-RELATED"/>
    <property type="match status" value="1"/>
</dbReference>
<dbReference type="InterPro" id="IPR016181">
    <property type="entry name" value="Acyl_CoA_acyltransferase"/>
</dbReference>
<keyword evidence="2" id="KW-0012">Acyltransferase</keyword>
<dbReference type="InterPro" id="IPR000182">
    <property type="entry name" value="GNAT_dom"/>
</dbReference>